<dbReference type="HOGENOM" id="CLU_2366745_0_0_14"/>
<dbReference type="NCBIfam" id="TIGR00012">
    <property type="entry name" value="L29"/>
    <property type="match status" value="1"/>
</dbReference>
<proteinExistence type="inferred from homology"/>
<evidence type="ECO:0000313" key="6">
    <source>
        <dbReference type="EMBL" id="CAP18536.1"/>
    </source>
</evidence>
<dbReference type="eggNOG" id="COG0255">
    <property type="taxonomic scope" value="Bacteria"/>
</dbReference>
<evidence type="ECO:0000256" key="2">
    <source>
        <dbReference type="ARBA" id="ARBA00022980"/>
    </source>
</evidence>
<dbReference type="Pfam" id="PF00831">
    <property type="entry name" value="Ribosomal_L29"/>
    <property type="match status" value="1"/>
</dbReference>
<evidence type="ECO:0000256" key="1">
    <source>
        <dbReference type="ARBA" id="ARBA00009254"/>
    </source>
</evidence>
<dbReference type="AlphaFoldDB" id="B3QZZ9"/>
<dbReference type="Proteomes" id="UP000002020">
    <property type="component" value="Chromosome"/>
</dbReference>
<reference evidence="6 7" key="1">
    <citation type="journal article" date="2008" name="BMC Genomics">
        <title>The linear chromosome of the plant-pathogenic mycoplasma 'Candidatus Phytoplasma mali'.</title>
        <authorList>
            <person name="Kube M."/>
            <person name="Schneider B."/>
            <person name="Kuhl H."/>
            <person name="Dandekar T."/>
            <person name="Heitmann K."/>
            <person name="Migdoll A.M."/>
            <person name="Reinhardt R."/>
            <person name="Seemueller E."/>
        </authorList>
    </citation>
    <scope>NUCLEOTIDE SEQUENCE [LARGE SCALE GENOMIC DNA]</scope>
    <source>
        <strain evidence="6 7">AT</strain>
    </source>
</reference>
<dbReference type="GO" id="GO:0006412">
    <property type="term" value="P:translation"/>
    <property type="evidence" value="ECO:0007669"/>
    <property type="project" value="UniProtKB-UniRule"/>
</dbReference>
<evidence type="ECO:0000256" key="4">
    <source>
        <dbReference type="ARBA" id="ARBA00035204"/>
    </source>
</evidence>
<dbReference type="Gene3D" id="1.10.287.310">
    <property type="match status" value="1"/>
</dbReference>
<keyword evidence="7" id="KW-1185">Reference proteome</keyword>
<organism evidence="6 7">
    <name type="scientific">Phytoplasma mali (strain AT)</name>
    <dbReference type="NCBI Taxonomy" id="482235"/>
    <lineage>
        <taxon>Bacteria</taxon>
        <taxon>Bacillati</taxon>
        <taxon>Mycoplasmatota</taxon>
        <taxon>Mollicutes</taxon>
        <taxon>Acholeplasmatales</taxon>
        <taxon>Acholeplasmataceae</taxon>
        <taxon>Candidatus Phytoplasma</taxon>
        <taxon>16SrX (Apple proliferation group)</taxon>
    </lineage>
</organism>
<accession>B3QZZ9</accession>
<evidence type="ECO:0000256" key="3">
    <source>
        <dbReference type="ARBA" id="ARBA00023274"/>
    </source>
</evidence>
<dbReference type="InterPro" id="IPR018254">
    <property type="entry name" value="Ribosomal_uL29_CS"/>
</dbReference>
<dbReference type="InterPro" id="IPR050063">
    <property type="entry name" value="Ribosomal_protein_uL29"/>
</dbReference>
<dbReference type="PANTHER" id="PTHR10916">
    <property type="entry name" value="60S RIBOSOMAL PROTEIN L35/50S RIBOSOMAL PROTEIN L29"/>
    <property type="match status" value="1"/>
</dbReference>
<dbReference type="InterPro" id="IPR001854">
    <property type="entry name" value="Ribosomal_uL29"/>
</dbReference>
<dbReference type="STRING" id="37692.ATP_00349"/>
<dbReference type="PANTHER" id="PTHR10916:SF0">
    <property type="entry name" value="LARGE RIBOSOMAL SUBUNIT PROTEIN UL29C"/>
    <property type="match status" value="1"/>
</dbReference>
<sequence length="95" mass="11354">MKIQQFRKMNIKELQDNLINFKEEFFRLRFKLSLGQLTNTSQINKVKKNIARVKTVITDNFLSKKNFSKLENSNFKDTEENKKEKIILEKSIKSL</sequence>
<evidence type="ECO:0000313" key="7">
    <source>
        <dbReference type="Proteomes" id="UP000002020"/>
    </source>
</evidence>
<dbReference type="EMBL" id="CU469464">
    <property type="protein sequence ID" value="CAP18536.1"/>
    <property type="molecule type" value="Genomic_DNA"/>
</dbReference>
<dbReference type="FunFam" id="1.10.287.310:FF:000001">
    <property type="entry name" value="50S ribosomal protein L29"/>
    <property type="match status" value="1"/>
</dbReference>
<dbReference type="HAMAP" id="MF_00374">
    <property type="entry name" value="Ribosomal_uL29"/>
    <property type="match status" value="1"/>
</dbReference>
<comment type="similarity">
    <text evidence="1 5">Belongs to the universal ribosomal protein uL29 family.</text>
</comment>
<protein>
    <recommendedName>
        <fullName evidence="4 5">Large ribosomal subunit protein uL29</fullName>
    </recommendedName>
</protein>
<gene>
    <name evidence="5 6" type="primary">rpmC</name>
    <name evidence="6" type="ordered locus">ATP_00349</name>
</gene>
<keyword evidence="2 5" id="KW-0689">Ribosomal protein</keyword>
<dbReference type="InterPro" id="IPR036049">
    <property type="entry name" value="Ribosomal_uL29_sf"/>
</dbReference>
<name>B3QZZ9_PHYMT</name>
<dbReference type="PROSITE" id="PS00579">
    <property type="entry name" value="RIBOSOMAL_L29"/>
    <property type="match status" value="1"/>
</dbReference>
<dbReference type="GO" id="GO:0003735">
    <property type="term" value="F:structural constituent of ribosome"/>
    <property type="evidence" value="ECO:0007669"/>
    <property type="project" value="InterPro"/>
</dbReference>
<evidence type="ECO:0000256" key="5">
    <source>
        <dbReference type="HAMAP-Rule" id="MF_00374"/>
    </source>
</evidence>
<keyword evidence="3 5" id="KW-0687">Ribonucleoprotein</keyword>
<dbReference type="SUPFAM" id="SSF46561">
    <property type="entry name" value="Ribosomal protein L29 (L29p)"/>
    <property type="match status" value="1"/>
</dbReference>
<dbReference type="CDD" id="cd00427">
    <property type="entry name" value="Ribosomal_L29_HIP"/>
    <property type="match status" value="1"/>
</dbReference>
<dbReference type="KEGG" id="pml:ATP_00349"/>
<dbReference type="GO" id="GO:0022625">
    <property type="term" value="C:cytosolic large ribosomal subunit"/>
    <property type="evidence" value="ECO:0007669"/>
    <property type="project" value="TreeGrafter"/>
</dbReference>